<dbReference type="InterPro" id="IPR036188">
    <property type="entry name" value="FAD/NAD-bd_sf"/>
</dbReference>
<organism evidence="2">
    <name type="scientific">marine metagenome</name>
    <dbReference type="NCBI Taxonomy" id="408172"/>
    <lineage>
        <taxon>unclassified sequences</taxon>
        <taxon>metagenomes</taxon>
        <taxon>ecological metagenomes</taxon>
    </lineage>
</organism>
<dbReference type="Gene3D" id="3.50.50.60">
    <property type="entry name" value="FAD/NAD(P)-binding domain"/>
    <property type="match status" value="1"/>
</dbReference>
<dbReference type="PANTHER" id="PTHR13847">
    <property type="entry name" value="SARCOSINE DEHYDROGENASE-RELATED"/>
    <property type="match status" value="1"/>
</dbReference>
<gene>
    <name evidence="2" type="ORF">METZ01_LOCUS206830</name>
</gene>
<feature type="domain" description="FAD dependent oxidoreductase" evidence="1">
    <location>
        <begin position="26"/>
        <end position="382"/>
    </location>
</feature>
<accession>A0A382ET37</accession>
<name>A0A382ET37_9ZZZZ</name>
<evidence type="ECO:0000313" key="2">
    <source>
        <dbReference type="EMBL" id="SVB53976.1"/>
    </source>
</evidence>
<reference evidence="2" key="1">
    <citation type="submission" date="2018-05" db="EMBL/GenBank/DDBJ databases">
        <authorList>
            <person name="Lanie J.A."/>
            <person name="Ng W.-L."/>
            <person name="Kazmierczak K.M."/>
            <person name="Andrzejewski T.M."/>
            <person name="Davidsen T.M."/>
            <person name="Wayne K.J."/>
            <person name="Tettelin H."/>
            <person name="Glass J.I."/>
            <person name="Rusch D."/>
            <person name="Podicherti R."/>
            <person name="Tsui H.-C.T."/>
            <person name="Winkler M.E."/>
        </authorList>
    </citation>
    <scope>NUCLEOTIDE SEQUENCE</scope>
</reference>
<dbReference type="PANTHER" id="PTHR13847:SF281">
    <property type="entry name" value="FAD DEPENDENT OXIDOREDUCTASE DOMAIN-CONTAINING PROTEIN"/>
    <property type="match status" value="1"/>
</dbReference>
<protein>
    <recommendedName>
        <fullName evidence="1">FAD dependent oxidoreductase domain-containing protein</fullName>
    </recommendedName>
</protein>
<dbReference type="AlphaFoldDB" id="A0A382ET37"/>
<evidence type="ECO:0000259" key="1">
    <source>
        <dbReference type="Pfam" id="PF01266"/>
    </source>
</evidence>
<proteinExistence type="predicted"/>
<dbReference type="GO" id="GO:0005737">
    <property type="term" value="C:cytoplasm"/>
    <property type="evidence" value="ECO:0007669"/>
    <property type="project" value="TreeGrafter"/>
</dbReference>
<dbReference type="InterPro" id="IPR006076">
    <property type="entry name" value="FAD-dep_OxRdtase"/>
</dbReference>
<dbReference type="EMBL" id="UINC01046231">
    <property type="protein sequence ID" value="SVB53976.1"/>
    <property type="molecule type" value="Genomic_DNA"/>
</dbReference>
<dbReference type="Gene3D" id="3.30.9.10">
    <property type="entry name" value="D-Amino Acid Oxidase, subunit A, domain 2"/>
    <property type="match status" value="1"/>
</dbReference>
<dbReference type="SUPFAM" id="SSF51971">
    <property type="entry name" value="Nucleotide-binding domain"/>
    <property type="match status" value="1"/>
</dbReference>
<sequence>MTKYTPYWWEDQPHYNNSSELPLNADVVIVGAGFTGLSAAITLAKSGSSVIVLDAEEIGFGASTRNGGMLGSGHKVSTQQAERKYGPKISAQIHQEANDSLAFTTSLIKDNNIDCDLQICGRLRTSWVPQDQINMSENLEKLKAIDHFNSNMIEPDLMSKSIKTDLYFGGQYYHDHGAVQPRKFHYGLHQLAIEAGAQVFGKNPVTKVNGVSNNAKDGFNVSTSYKTIHCKNVLMATNGYTRPSLSRYLSRRILPVPSFIITTEEIGIEKVQSLIPGGHCIVETRKRYCYYRATPCGKRIMIGTRAAMHAISAEKALPILQKTLIEIFPELVEVKISHCWTGFTGFSFSMLPSLSCNEGTYSAMGYCGNGVAMAPYLGHKAALKILNPQKRVTVFEDTALQSRPYYFGQPWFLPIASAYFRAYDLFDHYRRQRSLKKI</sequence>
<dbReference type="Pfam" id="PF01266">
    <property type="entry name" value="DAO"/>
    <property type="match status" value="1"/>
</dbReference>